<dbReference type="InterPro" id="IPR029068">
    <property type="entry name" value="Glyas_Bleomycin-R_OHBP_Dase"/>
</dbReference>
<keyword evidence="3" id="KW-1185">Reference proteome</keyword>
<keyword evidence="2" id="KW-0560">Oxidoreductase</keyword>
<dbReference type="Pfam" id="PF00903">
    <property type="entry name" value="Glyoxalase"/>
    <property type="match status" value="1"/>
</dbReference>
<dbReference type="EMBL" id="QWJJ01000004">
    <property type="protein sequence ID" value="RII39735.1"/>
    <property type="molecule type" value="Genomic_DNA"/>
</dbReference>
<dbReference type="SUPFAM" id="SSF54593">
    <property type="entry name" value="Glyoxalase/Bleomycin resistance protein/Dihydroxybiphenyl dioxygenase"/>
    <property type="match status" value="1"/>
</dbReference>
<dbReference type="AlphaFoldDB" id="A0A399J348"/>
<dbReference type="InterPro" id="IPR004360">
    <property type="entry name" value="Glyas_Fos-R_dOase_dom"/>
</dbReference>
<name>A0A399J348_9RHOB</name>
<gene>
    <name evidence="2" type="ORF">DL237_06215</name>
</gene>
<dbReference type="RefSeq" id="WP_119398169.1">
    <property type="nucleotide sequence ID" value="NZ_QWJJ01000004.1"/>
</dbReference>
<dbReference type="PROSITE" id="PS51819">
    <property type="entry name" value="VOC"/>
    <property type="match status" value="1"/>
</dbReference>
<evidence type="ECO:0000313" key="2">
    <source>
        <dbReference type="EMBL" id="RII39735.1"/>
    </source>
</evidence>
<dbReference type="GO" id="GO:0051213">
    <property type="term" value="F:dioxygenase activity"/>
    <property type="evidence" value="ECO:0007669"/>
    <property type="project" value="UniProtKB-KW"/>
</dbReference>
<organism evidence="2 3">
    <name type="scientific">Pseudooceanicola sediminis</name>
    <dbReference type="NCBI Taxonomy" id="2211117"/>
    <lineage>
        <taxon>Bacteria</taxon>
        <taxon>Pseudomonadati</taxon>
        <taxon>Pseudomonadota</taxon>
        <taxon>Alphaproteobacteria</taxon>
        <taxon>Rhodobacterales</taxon>
        <taxon>Paracoccaceae</taxon>
        <taxon>Pseudooceanicola</taxon>
    </lineage>
</organism>
<feature type="domain" description="VOC" evidence="1">
    <location>
        <begin position="14"/>
        <end position="139"/>
    </location>
</feature>
<comment type="caution">
    <text evidence="2">The sequence shown here is derived from an EMBL/GenBank/DDBJ whole genome shotgun (WGS) entry which is preliminary data.</text>
</comment>
<dbReference type="Gene3D" id="3.10.180.10">
    <property type="entry name" value="2,3-Dihydroxybiphenyl 1,2-Dioxygenase, domain 1"/>
    <property type="match status" value="1"/>
</dbReference>
<dbReference type="InterPro" id="IPR037523">
    <property type="entry name" value="VOC_core"/>
</dbReference>
<dbReference type="OrthoDB" id="9812656at2"/>
<accession>A0A399J348</accession>
<protein>
    <submittedName>
        <fullName evidence="2">Glyoxalase/bleomycin resistance/extradiol dioxygenase family protein</fullName>
    </submittedName>
</protein>
<proteinExistence type="predicted"/>
<reference evidence="2 3" key="1">
    <citation type="submission" date="2018-08" db="EMBL/GenBank/DDBJ databases">
        <title>Pseudooceanicola sediminis CY03 in the family Rhodobacteracea.</title>
        <authorList>
            <person name="Zhang Y.-J."/>
        </authorList>
    </citation>
    <scope>NUCLEOTIDE SEQUENCE [LARGE SCALE GENOMIC DNA]</scope>
    <source>
        <strain evidence="2 3">CY03</strain>
    </source>
</reference>
<evidence type="ECO:0000259" key="1">
    <source>
        <dbReference type="PROSITE" id="PS51819"/>
    </source>
</evidence>
<keyword evidence="2" id="KW-0223">Dioxygenase</keyword>
<dbReference type="Proteomes" id="UP000265848">
    <property type="component" value="Unassembled WGS sequence"/>
</dbReference>
<evidence type="ECO:0000313" key="3">
    <source>
        <dbReference type="Proteomes" id="UP000265848"/>
    </source>
</evidence>
<sequence length="146" mass="15765">MTQPDTPAGPPPAALLEFAIYTADLDAAEAFYGGVLGLTRIVRADDRHVFYRVGDMVLLIFNPARTVLGGSNPDLPVPAHGAHGQGHLCFAATAAELTYWVDRLTSAGYPIEADFHWPGGARSIYLRDPAGNSLEFAEPRLWFPDA</sequence>